<keyword evidence="6 7" id="KW-0998">Cell outer membrane</keyword>
<comment type="caution">
    <text evidence="9">The sequence shown here is derived from an EMBL/GenBank/DDBJ whole genome shotgun (WGS) entry which is preliminary data.</text>
</comment>
<dbReference type="NCBIfam" id="TIGR04057">
    <property type="entry name" value="SusC_RagA_signa"/>
    <property type="match status" value="1"/>
</dbReference>
<evidence type="ECO:0000259" key="8">
    <source>
        <dbReference type="Pfam" id="PF07715"/>
    </source>
</evidence>
<comment type="subcellular location">
    <subcellularLocation>
        <location evidence="1 7">Cell outer membrane</location>
        <topology evidence="1 7">Multi-pass membrane protein</topology>
    </subcellularLocation>
</comment>
<accession>A0ABV4H865</accession>
<keyword evidence="5 7" id="KW-0472">Membrane</keyword>
<comment type="similarity">
    <text evidence="7">Belongs to the TonB-dependent receptor family.</text>
</comment>
<evidence type="ECO:0000256" key="2">
    <source>
        <dbReference type="ARBA" id="ARBA00022448"/>
    </source>
</evidence>
<dbReference type="SUPFAM" id="SSF56935">
    <property type="entry name" value="Porins"/>
    <property type="match status" value="1"/>
</dbReference>
<name>A0ABV4H865_9SPHI</name>
<evidence type="ECO:0000256" key="4">
    <source>
        <dbReference type="ARBA" id="ARBA00022692"/>
    </source>
</evidence>
<dbReference type="InterPro" id="IPR023997">
    <property type="entry name" value="TonB-dep_OMP_SusC/RagA_CS"/>
</dbReference>
<evidence type="ECO:0000256" key="3">
    <source>
        <dbReference type="ARBA" id="ARBA00022452"/>
    </source>
</evidence>
<dbReference type="InterPro" id="IPR008969">
    <property type="entry name" value="CarboxyPept-like_regulatory"/>
</dbReference>
<keyword evidence="2 7" id="KW-0813">Transport</keyword>
<dbReference type="Proteomes" id="UP001566204">
    <property type="component" value="Unassembled WGS sequence"/>
</dbReference>
<evidence type="ECO:0000256" key="5">
    <source>
        <dbReference type="ARBA" id="ARBA00023136"/>
    </source>
</evidence>
<dbReference type="Pfam" id="PF07715">
    <property type="entry name" value="Plug"/>
    <property type="match status" value="1"/>
</dbReference>
<evidence type="ECO:0000256" key="6">
    <source>
        <dbReference type="ARBA" id="ARBA00023237"/>
    </source>
</evidence>
<dbReference type="NCBIfam" id="TIGR04056">
    <property type="entry name" value="OMP_RagA_SusC"/>
    <property type="match status" value="1"/>
</dbReference>
<evidence type="ECO:0000256" key="1">
    <source>
        <dbReference type="ARBA" id="ARBA00004571"/>
    </source>
</evidence>
<reference evidence="9 10" key="1">
    <citation type="submission" date="2024-06" db="EMBL/GenBank/DDBJ databases">
        <title>Soil Sphingobacterium thalpophilum.</title>
        <authorList>
            <person name="Yang J."/>
            <person name="Li J."/>
        </authorList>
    </citation>
    <scope>NUCLEOTIDE SEQUENCE [LARGE SCALE GENOMIC DNA]</scope>
    <source>
        <strain evidence="9 10">22g91tb</strain>
    </source>
</reference>
<dbReference type="InterPro" id="IPR037066">
    <property type="entry name" value="Plug_dom_sf"/>
</dbReference>
<keyword evidence="4 7" id="KW-0812">Transmembrane</keyword>
<dbReference type="SUPFAM" id="SSF49464">
    <property type="entry name" value="Carboxypeptidase regulatory domain-like"/>
    <property type="match status" value="1"/>
</dbReference>
<keyword evidence="3 7" id="KW-1134">Transmembrane beta strand</keyword>
<dbReference type="Gene3D" id="2.170.130.10">
    <property type="entry name" value="TonB-dependent receptor, plug domain"/>
    <property type="match status" value="1"/>
</dbReference>
<gene>
    <name evidence="9" type="ORF">ABTW24_03690</name>
</gene>
<protein>
    <submittedName>
        <fullName evidence="9">SusC/RagA family TonB-linked outer membrane protein</fullName>
    </submittedName>
</protein>
<dbReference type="Pfam" id="PF13715">
    <property type="entry name" value="CarbopepD_reg_2"/>
    <property type="match status" value="1"/>
</dbReference>
<organism evidence="9 10">
    <name type="scientific">Sphingobacterium thalpophilum</name>
    <dbReference type="NCBI Taxonomy" id="259"/>
    <lineage>
        <taxon>Bacteria</taxon>
        <taxon>Pseudomonadati</taxon>
        <taxon>Bacteroidota</taxon>
        <taxon>Sphingobacteriia</taxon>
        <taxon>Sphingobacteriales</taxon>
        <taxon>Sphingobacteriaceae</taxon>
        <taxon>Sphingobacterium</taxon>
    </lineage>
</organism>
<dbReference type="InterPro" id="IPR039426">
    <property type="entry name" value="TonB-dep_rcpt-like"/>
</dbReference>
<dbReference type="RefSeq" id="WP_370481431.1">
    <property type="nucleotide sequence ID" value="NZ_JBEOQA010000001.1"/>
</dbReference>
<keyword evidence="10" id="KW-1185">Reference proteome</keyword>
<dbReference type="EMBL" id="JBEOQB010000001">
    <property type="protein sequence ID" value="MEZ0450690.1"/>
    <property type="molecule type" value="Genomic_DNA"/>
</dbReference>
<dbReference type="Gene3D" id="2.40.170.20">
    <property type="entry name" value="TonB-dependent receptor, beta-barrel domain"/>
    <property type="match status" value="1"/>
</dbReference>
<evidence type="ECO:0000313" key="9">
    <source>
        <dbReference type="EMBL" id="MEZ0450690.1"/>
    </source>
</evidence>
<dbReference type="PROSITE" id="PS52016">
    <property type="entry name" value="TONB_DEPENDENT_REC_3"/>
    <property type="match status" value="1"/>
</dbReference>
<sequence length="1134" mass="125461">MNEKKHKYPCIHALYSILFAICLLLGVLLPQRLAAQQITLKGESLSLQTVLKEVRRQTGFKVLGNKEVLNSGLPVRVHAEQMPLVQFLNLIFKNQPISFEISERNIVLAPVALKQQSIPLQEEKNKAVEIKGMIVNLDSKPLSGASLIVKESRRGASTAVNGEFSLAMRPGETLEIRSIGYHEAKLKFVGQDFILLNEKENTADPKLYSSSRESLVLGLIASESQLDEIQVVAYGTTTKRFNTGNVTTIRSEDIEKQPVMNPLLALQGRVPGLAVQMTSGKSSAPVKVELRGRNSVNPGVLSEPLYIIDGIPQTTLSVPGALNYNNGVSPGAIQAGFSYSGGQSPFFNINPKDIESISVLKDGDATAIYGSRAANGVIIITTKKGKPGRTSFDVNYEEGAVLPPRYPRMLNLQEYIKMRREAFRNDGISPTPGSAPDLTLWDTTRTTDWFRQLSGRGMHRSLASTLSGGDLRTNFRLSASHIKREDLNSFQGGNNVSTISLNTNHTSENQKLKVGLVANYSYSKVDQIADAADNYMLPPNAPPIFDADGNLNFKEWNAGGVNLFPFGRFKAPNYANTNTLNSSLTVGYELLHNLNVRASGRFSRMDNKNDVFNTIASQDPATSPMGIATFGTTTVNNLAFEPELDYRLPIGGGMLQVLLGGTMQSANTKGLTAMGIGYTNDDLMESVNNAPMVRTTEGYSEYKYAAVFGRFNFNWDSRYILNVNLRRDGSSRFAPGRQFGNFGSVGGAWIASEENWLKKGIPKWISFLKVRGSYAVTGSDGVGDYEYLTRYSTNAEGGNTPLPTYDGILPYVPIVPVNQHYQWESLKSIEGALALGFLEDRINIEVAWYNKRSGSQLTKIPTPIYTGFPGVTANWEAQVDNTGFEASINYQLARTKDFVIDGHFNFSKNSNRLHSYPGIGDSPYATQYKVGQSINTRYYLNLLGVNPLTGKYIFEDHNGDGIISQNDNYFPGTGLDDRFIAVNMDPRYQGGFGWNVRWKDLWVSLDFYYTKQLGNHPSYVIQPGGLKNVLYSEAILYSHWQKPGDIAKYEAFSTSSSYIPMIPVDASFLRLNNLAFSYGFQDRLVRKMGLRQLTLGLKIQNVFTITSYNAEPEMREGTLIPNPRVIVGTLNFTL</sequence>
<evidence type="ECO:0000313" key="10">
    <source>
        <dbReference type="Proteomes" id="UP001566204"/>
    </source>
</evidence>
<dbReference type="InterPro" id="IPR012910">
    <property type="entry name" value="Plug_dom"/>
</dbReference>
<dbReference type="InterPro" id="IPR023996">
    <property type="entry name" value="TonB-dep_OMP_SusC/RagA"/>
</dbReference>
<evidence type="ECO:0000256" key="7">
    <source>
        <dbReference type="PROSITE-ProRule" id="PRU01360"/>
    </source>
</evidence>
<dbReference type="InterPro" id="IPR036942">
    <property type="entry name" value="Beta-barrel_TonB_sf"/>
</dbReference>
<proteinExistence type="inferred from homology"/>
<feature type="domain" description="TonB-dependent receptor plug" evidence="8">
    <location>
        <begin position="240"/>
        <end position="377"/>
    </location>
</feature>